<dbReference type="OrthoDB" id="611177at2"/>
<keyword evidence="2" id="KW-1185">Reference proteome</keyword>
<dbReference type="GO" id="GO:0006508">
    <property type="term" value="P:proteolysis"/>
    <property type="evidence" value="ECO:0007669"/>
    <property type="project" value="InterPro"/>
</dbReference>
<dbReference type="GO" id="GO:0070573">
    <property type="term" value="F:metallodipeptidase activity"/>
    <property type="evidence" value="ECO:0007669"/>
    <property type="project" value="InterPro"/>
</dbReference>
<proteinExistence type="predicted"/>
<dbReference type="RefSeq" id="WP_133556530.1">
    <property type="nucleotide sequence ID" value="NZ_SNYF01000007.1"/>
</dbReference>
<dbReference type="AlphaFoldDB" id="A0A4R6T4Y3"/>
<comment type="caution">
    <text evidence="1">The sequence shown here is derived from an EMBL/GenBank/DDBJ whole genome shotgun (WGS) entry which is preliminary data.</text>
</comment>
<protein>
    <submittedName>
        <fullName evidence="1">Membrane dipeptidase (Peptidase family M19)</fullName>
    </submittedName>
</protein>
<dbReference type="Pfam" id="PF01244">
    <property type="entry name" value="Peptidase_M19"/>
    <property type="match status" value="1"/>
</dbReference>
<evidence type="ECO:0000313" key="1">
    <source>
        <dbReference type="EMBL" id="TDQ16525.1"/>
    </source>
</evidence>
<dbReference type="Proteomes" id="UP000294535">
    <property type="component" value="Unassembled WGS sequence"/>
</dbReference>
<dbReference type="Gene3D" id="3.20.20.140">
    <property type="entry name" value="Metal-dependent hydrolases"/>
    <property type="match status" value="1"/>
</dbReference>
<accession>A0A4R6T4Y3</accession>
<gene>
    <name evidence="1" type="ORF">DFQ04_2644</name>
</gene>
<dbReference type="EMBL" id="SNYF01000007">
    <property type="protein sequence ID" value="TDQ16525.1"/>
    <property type="molecule type" value="Genomic_DNA"/>
</dbReference>
<sequence length="465" mass="53518">MQQFEFADWHVHPNLKTFGHTFDPKPNGNSDLWRYKKPGIFSKTLNRLTGLTRMYQSTFSSMSLSGVKIAFVSYYPFEKGFFVNKKFSDSVTAYIANIVTGIGYQRIRHLQKQENYFGELKAEYEFVLSTDRSKNIFGEEFQWQMIRNWNELAITINQKNCLAIIPTIEGSHVFNSGLEDFGRPTCAKEVIKNVEFLKRWKNPPFFITFGHNFGNDFCGHAPSLEKLGPLVNQKPQCQTGFTKLGWEVLEALLSNKNGKPILIDLKHMSLKARRELYAWNRQRPEGMSPLIVSHGAVTGCSWDKMNSFSSQFFCSDEINFYNEDILEVVHSGGFFALQLDANRLGVPKVIRKPLFLNRKKRLQHSCKIIWAHLRHIAELLDSFGLPAWDHFGIGSDFDGTINPLDEIWTSDDFTAMANMLLGEIEKYLSNPNSLVMLSNKFAEPNEVLRKFLIGNSLRFLEKNFQ</sequence>
<name>A0A4R6T4Y3_9BACT</name>
<dbReference type="InterPro" id="IPR008257">
    <property type="entry name" value="Pept_M19"/>
</dbReference>
<reference evidence="1 2" key="1">
    <citation type="submission" date="2019-03" db="EMBL/GenBank/DDBJ databases">
        <title>Genomic Encyclopedia of Type Strains, Phase III (KMG-III): the genomes of soil and plant-associated and newly described type strains.</title>
        <authorList>
            <person name="Whitman W."/>
        </authorList>
    </citation>
    <scope>NUCLEOTIDE SEQUENCE [LARGE SCALE GENOMIC DNA]</scope>
    <source>
        <strain evidence="1 2">CECT 8446</strain>
    </source>
</reference>
<evidence type="ECO:0000313" key="2">
    <source>
        <dbReference type="Proteomes" id="UP000294535"/>
    </source>
</evidence>
<organism evidence="1 2">
    <name type="scientific">Algoriphagus boseongensis</name>
    <dbReference type="NCBI Taxonomy" id="1442587"/>
    <lineage>
        <taxon>Bacteria</taxon>
        <taxon>Pseudomonadati</taxon>
        <taxon>Bacteroidota</taxon>
        <taxon>Cytophagia</taxon>
        <taxon>Cytophagales</taxon>
        <taxon>Cyclobacteriaceae</taxon>
        <taxon>Algoriphagus</taxon>
    </lineage>
</organism>
<dbReference type="InterPro" id="IPR032466">
    <property type="entry name" value="Metal_Hydrolase"/>
</dbReference>
<dbReference type="SUPFAM" id="SSF51556">
    <property type="entry name" value="Metallo-dependent hydrolases"/>
    <property type="match status" value="1"/>
</dbReference>